<feature type="transmembrane region" description="Helical" evidence="7">
    <location>
        <begin position="200"/>
        <end position="217"/>
    </location>
</feature>
<accession>A0AAW2H1K7</accession>
<keyword evidence="9" id="KW-1185">Reference proteome</keyword>
<feature type="transmembrane region" description="Helical" evidence="7">
    <location>
        <begin position="126"/>
        <end position="147"/>
    </location>
</feature>
<keyword evidence="3" id="KW-0813">Transport</keyword>
<comment type="similarity">
    <text evidence="2">Belongs to the CRT-like transporter family.</text>
</comment>
<dbReference type="PANTHER" id="PTHR31326:SF1">
    <property type="entry name" value="PROTEIN CLT2, CHLOROPLASTIC"/>
    <property type="match status" value="1"/>
</dbReference>
<evidence type="ECO:0000256" key="7">
    <source>
        <dbReference type="SAM" id="Phobius"/>
    </source>
</evidence>
<feature type="transmembrane region" description="Helical" evidence="7">
    <location>
        <begin position="168"/>
        <end position="188"/>
    </location>
</feature>
<feature type="transmembrane region" description="Helical" evidence="7">
    <location>
        <begin position="444"/>
        <end position="463"/>
    </location>
</feature>
<evidence type="ECO:0000313" key="9">
    <source>
        <dbReference type="Proteomes" id="UP001430953"/>
    </source>
</evidence>
<feature type="transmembrane region" description="Helical" evidence="7">
    <location>
        <begin position="226"/>
        <end position="244"/>
    </location>
</feature>
<feature type="transmembrane region" description="Helical" evidence="7">
    <location>
        <begin position="94"/>
        <end position="114"/>
    </location>
</feature>
<evidence type="ECO:0000256" key="6">
    <source>
        <dbReference type="ARBA" id="ARBA00023136"/>
    </source>
</evidence>
<dbReference type="GO" id="GO:0016020">
    <property type="term" value="C:membrane"/>
    <property type="evidence" value="ECO:0007669"/>
    <property type="project" value="UniProtKB-SubCell"/>
</dbReference>
<reference evidence="8 9" key="1">
    <citation type="submission" date="2023-03" db="EMBL/GenBank/DDBJ databases">
        <title>High recombination rates correlate with genetic variation in Cardiocondyla obscurior ants.</title>
        <authorList>
            <person name="Errbii M."/>
        </authorList>
    </citation>
    <scope>NUCLEOTIDE SEQUENCE [LARGE SCALE GENOMIC DNA]</scope>
    <source>
        <strain evidence="8">Alpha-2009</strain>
        <tissue evidence="8">Whole body</tissue>
    </source>
</reference>
<protein>
    <submittedName>
        <fullName evidence="8">Uncharacterized protein</fullName>
    </submittedName>
</protein>
<dbReference type="PANTHER" id="PTHR31326">
    <property type="entry name" value="PROTEIN CLT2, CHLOROPLASTIC"/>
    <property type="match status" value="1"/>
</dbReference>
<evidence type="ECO:0000256" key="5">
    <source>
        <dbReference type="ARBA" id="ARBA00022989"/>
    </source>
</evidence>
<dbReference type="EMBL" id="JADYXP020000001">
    <property type="protein sequence ID" value="KAL0133424.1"/>
    <property type="molecule type" value="Genomic_DNA"/>
</dbReference>
<comment type="subcellular location">
    <subcellularLocation>
        <location evidence="1">Membrane</location>
        <topology evidence="1">Multi-pass membrane protein</topology>
    </subcellularLocation>
</comment>
<evidence type="ECO:0000256" key="2">
    <source>
        <dbReference type="ARBA" id="ARBA00006690"/>
    </source>
</evidence>
<evidence type="ECO:0000256" key="4">
    <source>
        <dbReference type="ARBA" id="ARBA00022692"/>
    </source>
</evidence>
<dbReference type="InterPro" id="IPR013936">
    <property type="entry name" value="CRT-like"/>
</dbReference>
<dbReference type="AlphaFoldDB" id="A0AAW2H1K7"/>
<organism evidence="8 9">
    <name type="scientific">Cardiocondyla obscurior</name>
    <dbReference type="NCBI Taxonomy" id="286306"/>
    <lineage>
        <taxon>Eukaryota</taxon>
        <taxon>Metazoa</taxon>
        <taxon>Ecdysozoa</taxon>
        <taxon>Arthropoda</taxon>
        <taxon>Hexapoda</taxon>
        <taxon>Insecta</taxon>
        <taxon>Pterygota</taxon>
        <taxon>Neoptera</taxon>
        <taxon>Endopterygota</taxon>
        <taxon>Hymenoptera</taxon>
        <taxon>Apocrita</taxon>
        <taxon>Aculeata</taxon>
        <taxon>Formicoidea</taxon>
        <taxon>Formicidae</taxon>
        <taxon>Myrmicinae</taxon>
        <taxon>Cardiocondyla</taxon>
    </lineage>
</organism>
<proteinExistence type="inferred from homology"/>
<evidence type="ECO:0000313" key="8">
    <source>
        <dbReference type="EMBL" id="KAL0133424.1"/>
    </source>
</evidence>
<keyword evidence="4 7" id="KW-0812">Transmembrane</keyword>
<sequence length="530" mass="58815">MVTGAEYRNATLQAFLSRQGELLGATGEAGKLAGLTSCVSTMMDDEEQEELRCTGSDVEIEEYTDTEESPYAAYQANGDKLFDTDRENWQRFRFLATLLSVAVSVTALVISYPLYLESVAAVSSAYTGLLFTALCSACVMGLVYFVVDRVSPPPPLIPNSMRIKIPHCGLIKISTLYALSGILITLSLDRNRVLCHLQDPIKGITLVFSLVYYFFFCRKMMSLQRIFSSTTIIVGLFISVDYGLCDEFRCRGREVSSHTTAAARGSWGLQAVWTFVYVGALAAFAMFFTMLERHYTTAQQSVCQMMTTQHSSFLYTVSRLVSSRDIRRRGSEEEGGRLLHVTDPDPTIKPKSYPKPPVMQTLFYIHVIAFFAILALCWLDTLPGVGRGLSPVELYRTVERGLMCHFKSGNLCANVSSHGWTFLFAYVVFAISILNFLSMCESAVFSVATATIALPLSGIWWSIYRMDVGSHGGFISWSPGVTGELICALLGLPVVLLGLGLLVRSHFRDTQLPYQTIQPPDIQPHESCHR</sequence>
<keyword evidence="5 7" id="KW-1133">Transmembrane helix</keyword>
<feature type="transmembrane region" description="Helical" evidence="7">
    <location>
        <begin position="271"/>
        <end position="291"/>
    </location>
</feature>
<feature type="transmembrane region" description="Helical" evidence="7">
    <location>
        <begin position="419"/>
        <end position="437"/>
    </location>
</feature>
<feature type="transmembrane region" description="Helical" evidence="7">
    <location>
        <begin position="361"/>
        <end position="381"/>
    </location>
</feature>
<name>A0AAW2H1K7_9HYME</name>
<evidence type="ECO:0000256" key="3">
    <source>
        <dbReference type="ARBA" id="ARBA00022448"/>
    </source>
</evidence>
<comment type="caution">
    <text evidence="8">The sequence shown here is derived from an EMBL/GenBank/DDBJ whole genome shotgun (WGS) entry which is preliminary data.</text>
</comment>
<keyword evidence="6 7" id="KW-0472">Membrane</keyword>
<feature type="transmembrane region" description="Helical" evidence="7">
    <location>
        <begin position="483"/>
        <end position="503"/>
    </location>
</feature>
<evidence type="ECO:0000256" key="1">
    <source>
        <dbReference type="ARBA" id="ARBA00004141"/>
    </source>
</evidence>
<gene>
    <name evidence="8" type="ORF">PUN28_000867</name>
</gene>
<dbReference type="Proteomes" id="UP001430953">
    <property type="component" value="Unassembled WGS sequence"/>
</dbReference>